<evidence type="ECO:0000256" key="1">
    <source>
        <dbReference type="SAM" id="Coils"/>
    </source>
</evidence>
<proteinExistence type="predicted"/>
<feature type="compositionally biased region" description="Basic and acidic residues" evidence="2">
    <location>
        <begin position="17"/>
        <end position="36"/>
    </location>
</feature>
<dbReference type="PANTHER" id="PTHR46601">
    <property type="entry name" value="ULP_PROTEASE DOMAIN-CONTAINING PROTEIN"/>
    <property type="match status" value="1"/>
</dbReference>
<reference evidence="3 4" key="1">
    <citation type="submission" date="2024-06" db="EMBL/GenBank/DDBJ databases">
        <title>A chromosome-level genome assembly of beet webworm, Loxostege sticticalis.</title>
        <authorList>
            <person name="Zhang Y."/>
        </authorList>
    </citation>
    <scope>NUCLEOTIDE SEQUENCE [LARGE SCALE GENOMIC DNA]</scope>
    <source>
        <strain evidence="3">AQ028</strain>
        <tissue evidence="3">Male pupae</tissue>
    </source>
</reference>
<evidence type="ECO:0000256" key="2">
    <source>
        <dbReference type="SAM" id="MobiDB-lite"/>
    </source>
</evidence>
<name>A0ABD0SPZ9_LOXSC</name>
<feature type="coiled-coil region" evidence="1">
    <location>
        <begin position="124"/>
        <end position="158"/>
    </location>
</feature>
<dbReference type="EMBL" id="JBEDNZ010000017">
    <property type="protein sequence ID" value="KAL0821919.1"/>
    <property type="molecule type" value="Genomic_DNA"/>
</dbReference>
<feature type="region of interest" description="Disordered" evidence="2">
    <location>
        <begin position="75"/>
        <end position="120"/>
    </location>
</feature>
<evidence type="ECO:0000313" key="4">
    <source>
        <dbReference type="Proteomes" id="UP001549921"/>
    </source>
</evidence>
<sequence>MAPLTPAEKQRRYKEKLKKDPEKYEEYKRKKGENYHAKKRLVQELTPKEKYNARVIWRLRKKNLREKKKNLKCILDVTPPSSPTLQERNHTPPMSPILQPIENTPRNRHSAKTEKGKKTVKTNRPNLYKENLKLKEQIEKLTKKFHKYKKRCQRIEKVQELKREPTPEIKYKKLSCAIKERYNTIRKNRDKKLMKNIFDNIEEGRAKEKIITESLGLQGKLRTTTEIRESKTKLRKLLQDFFLRDDISRATAGKKETLTKNNKKVQKRFLLDSMKNLYKINKQERPAEKCSYYYFTKNKPFFVTKPSVDGREMCLCKLHVNTGFKAQVLKRKKIIHTDDLSALISFTVCDSNNQNCMYGTCQECSKNEVQYDMSRNTEIIKWLEWSRKEEIYEKDGKKFKTFKNIKQEKQGLVKELVILFNEELKVFKRHVFNMKSQFRNFRLAISNLKADEVVIVADFSENYNCKCHQEVQAHHFGGSRQQVSLHTVVVYLPGAAEHNVKSYCTVSASTNHQPAAIWAHLHPVLTDIRNNFPQVKTIHFYSDGPFSQYRQKQNFLLSCTKLFDYGFSAMTWSFFEAGHGKGPADGVGGYLKRTADNMVATGRDIVSAEQFFEALKDQSKIKLFLISSEEIEIIKNNLPTNIKPLIGTLHVHQVFTSVRNELKYRNLSCFCNRGFCSCLEPKIHRPVAIPVSDKIENVIEKCSGSTKELVSSDDDTPLVNLKSSSKNDHKELNLIDLTKPRIENVFNVVYNTPNISDDDLEPSTSGLKDKDNSGICCGDFLIVNVRATKGKIYKYACVISNLDDDGDIFVTFLRNVKLCQQFRLDKTDTSFIDYRDIVQILEKPATIIKRGQTYYEFSKPIDIFEM</sequence>
<evidence type="ECO:0000313" key="3">
    <source>
        <dbReference type="EMBL" id="KAL0821919.1"/>
    </source>
</evidence>
<keyword evidence="1" id="KW-0175">Coiled coil</keyword>
<feature type="region of interest" description="Disordered" evidence="2">
    <location>
        <begin position="1"/>
        <end position="36"/>
    </location>
</feature>
<comment type="caution">
    <text evidence="3">The sequence shown here is derived from an EMBL/GenBank/DDBJ whole genome shotgun (WGS) entry which is preliminary data.</text>
</comment>
<dbReference type="AlphaFoldDB" id="A0ABD0SPZ9"/>
<dbReference type="PANTHER" id="PTHR46601:SF2">
    <property type="entry name" value="UBIQUITIN-LIKE PROTEASE FAMILY PROFILE DOMAIN-CONTAINING PROTEIN"/>
    <property type="match status" value="1"/>
</dbReference>
<accession>A0ABD0SPZ9</accession>
<protein>
    <submittedName>
        <fullName evidence="3">Uncharacterized protein</fullName>
    </submittedName>
</protein>
<organism evidence="3 4">
    <name type="scientific">Loxostege sticticalis</name>
    <name type="common">Beet webworm moth</name>
    <dbReference type="NCBI Taxonomy" id="481309"/>
    <lineage>
        <taxon>Eukaryota</taxon>
        <taxon>Metazoa</taxon>
        <taxon>Ecdysozoa</taxon>
        <taxon>Arthropoda</taxon>
        <taxon>Hexapoda</taxon>
        <taxon>Insecta</taxon>
        <taxon>Pterygota</taxon>
        <taxon>Neoptera</taxon>
        <taxon>Endopterygota</taxon>
        <taxon>Lepidoptera</taxon>
        <taxon>Glossata</taxon>
        <taxon>Ditrysia</taxon>
        <taxon>Pyraloidea</taxon>
        <taxon>Crambidae</taxon>
        <taxon>Pyraustinae</taxon>
        <taxon>Loxostege</taxon>
    </lineage>
</organism>
<gene>
    <name evidence="3" type="ORF">ABMA28_005316</name>
</gene>
<dbReference type="Proteomes" id="UP001549921">
    <property type="component" value="Unassembled WGS sequence"/>
</dbReference>